<dbReference type="Proteomes" id="UP001466331">
    <property type="component" value="Unassembled WGS sequence"/>
</dbReference>
<feature type="signal peptide" evidence="1">
    <location>
        <begin position="1"/>
        <end position="20"/>
    </location>
</feature>
<keyword evidence="1" id="KW-0732">Signal</keyword>
<name>A0ABU9UA67_9SPIR</name>
<evidence type="ECO:0008006" key="4">
    <source>
        <dbReference type="Google" id="ProtNLM"/>
    </source>
</evidence>
<gene>
    <name evidence="2" type="ORF">WKV44_02255</name>
</gene>
<evidence type="ECO:0000256" key="1">
    <source>
        <dbReference type="SAM" id="SignalP"/>
    </source>
</evidence>
<evidence type="ECO:0000313" key="3">
    <source>
        <dbReference type="Proteomes" id="UP001466331"/>
    </source>
</evidence>
<organism evidence="2 3">
    <name type="scientific">Rarispira pelagica</name>
    <dbReference type="NCBI Taxonomy" id="3141764"/>
    <lineage>
        <taxon>Bacteria</taxon>
        <taxon>Pseudomonadati</taxon>
        <taxon>Spirochaetota</taxon>
        <taxon>Spirochaetia</taxon>
        <taxon>Winmispirales</taxon>
        <taxon>Winmispiraceae</taxon>
        <taxon>Rarispira</taxon>
    </lineage>
</organism>
<dbReference type="EMBL" id="JBCHKQ010000001">
    <property type="protein sequence ID" value="MEM5947356.1"/>
    <property type="molecule type" value="Genomic_DNA"/>
</dbReference>
<feature type="chain" id="PRO_5045453000" description="Porin" evidence="1">
    <location>
        <begin position="21"/>
        <end position="362"/>
    </location>
</feature>
<evidence type="ECO:0000313" key="2">
    <source>
        <dbReference type="EMBL" id="MEM5947356.1"/>
    </source>
</evidence>
<comment type="caution">
    <text evidence="2">The sequence shown here is derived from an EMBL/GenBank/DDBJ whole genome shotgun (WGS) entry which is preliminary data.</text>
</comment>
<keyword evidence="3" id="KW-1185">Reference proteome</keyword>
<proteinExistence type="predicted"/>
<dbReference type="RefSeq" id="WP_420068805.1">
    <property type="nucleotide sequence ID" value="NZ_JBCHKQ010000001.1"/>
</dbReference>
<sequence length="362" mass="37974">MKKLTLVLVVLLIAAGMVMADVTVGGWGRIEFGVTGNNTSGSKPMVVAGPGWAGGGRVGIAINGSSDNVGFSLNINSNGGSIGIGDNANIWIKFNDIVMLTLGQAQEDSLRGKVGDIYGAMTGGDQDSIFMRAYPKKGAVLKLTPVSGLTAILALDTDNSTTTLEDAFKYIYAGVGYVIDGVGFVRLGYNPNDNQWGTAASSPVADNTFGYLNFAFQLTAVEGLNADLGVKYNLANTVAGDTVAKVALGATYGMDAFGATLRVDTAFQKDDSNSDTSEFDLNVATDLNYSLDIATFGVVLASNNLLDTANAGTGKAFQVQPYVKKGYSNGYVRLGVNYLSMLDTGADPSSVWTIFTTAEYWF</sequence>
<accession>A0ABU9UA67</accession>
<reference evidence="2 3" key="1">
    <citation type="submission" date="2024-03" db="EMBL/GenBank/DDBJ databases">
        <title>Ignisphaera cupida sp. nov., a hyperthermophilic hydrolytic archaeon from a hot spring of Kamchatka, and proposal of Ignisphaeraceae fam. nov.</title>
        <authorList>
            <person name="Podosokorskaya O.A."/>
            <person name="Elcheninov A.G."/>
            <person name="Maltseva A.I."/>
            <person name="Zayulina K.S."/>
            <person name="Novikov A."/>
            <person name="Merkel A.Y."/>
        </authorList>
    </citation>
    <scope>NUCLEOTIDE SEQUENCE [LARGE SCALE GENOMIC DNA]</scope>
    <source>
        <strain evidence="2 3">38H-sp</strain>
    </source>
</reference>
<protein>
    <recommendedName>
        <fullName evidence="4">Porin</fullName>
    </recommendedName>
</protein>